<dbReference type="InterPro" id="IPR035919">
    <property type="entry name" value="EAL_sf"/>
</dbReference>
<feature type="domain" description="EAL" evidence="1">
    <location>
        <begin position="317"/>
        <end position="561"/>
    </location>
</feature>
<dbReference type="InterPro" id="IPR029787">
    <property type="entry name" value="Nucleotide_cyclase"/>
</dbReference>
<dbReference type="Proteomes" id="UP000619260">
    <property type="component" value="Unassembled WGS sequence"/>
</dbReference>
<dbReference type="PANTHER" id="PTHR44757">
    <property type="entry name" value="DIGUANYLATE CYCLASE DGCP"/>
    <property type="match status" value="1"/>
</dbReference>
<dbReference type="Pfam" id="PF00563">
    <property type="entry name" value="EAL"/>
    <property type="match status" value="1"/>
</dbReference>
<evidence type="ECO:0000259" key="1">
    <source>
        <dbReference type="PROSITE" id="PS50883"/>
    </source>
</evidence>
<evidence type="ECO:0000313" key="4">
    <source>
        <dbReference type="Proteomes" id="UP000619260"/>
    </source>
</evidence>
<dbReference type="InterPro" id="IPR043128">
    <property type="entry name" value="Rev_trsase/Diguanyl_cyclase"/>
</dbReference>
<reference evidence="3" key="1">
    <citation type="submission" date="2021-01" db="EMBL/GenBank/DDBJ databases">
        <title>Whole genome shotgun sequence of Virgisporangium aliadipatigenens NBRC 105644.</title>
        <authorList>
            <person name="Komaki H."/>
            <person name="Tamura T."/>
        </authorList>
    </citation>
    <scope>NUCLEOTIDE SEQUENCE</scope>
    <source>
        <strain evidence="3">NBRC 105644</strain>
    </source>
</reference>
<feature type="domain" description="GGDEF" evidence="2">
    <location>
        <begin position="176"/>
        <end position="308"/>
    </location>
</feature>
<dbReference type="SUPFAM" id="SSF55073">
    <property type="entry name" value="Nucleotide cyclase"/>
    <property type="match status" value="1"/>
</dbReference>
<dbReference type="Pfam" id="PF00990">
    <property type="entry name" value="GGDEF"/>
    <property type="match status" value="1"/>
</dbReference>
<dbReference type="SMART" id="SM00052">
    <property type="entry name" value="EAL"/>
    <property type="match status" value="1"/>
</dbReference>
<dbReference type="Gene3D" id="3.20.20.450">
    <property type="entry name" value="EAL domain"/>
    <property type="match status" value="1"/>
</dbReference>
<keyword evidence="4" id="KW-1185">Reference proteome</keyword>
<dbReference type="CDD" id="cd01949">
    <property type="entry name" value="GGDEF"/>
    <property type="match status" value="1"/>
</dbReference>
<name>A0A8J4DW71_9ACTN</name>
<evidence type="ECO:0000313" key="3">
    <source>
        <dbReference type="EMBL" id="GIJ51943.1"/>
    </source>
</evidence>
<proteinExistence type="predicted"/>
<dbReference type="InterPro" id="IPR001633">
    <property type="entry name" value="EAL_dom"/>
</dbReference>
<dbReference type="AlphaFoldDB" id="A0A8J4DW71"/>
<dbReference type="EMBL" id="BOPF01000058">
    <property type="protein sequence ID" value="GIJ51943.1"/>
    <property type="molecule type" value="Genomic_DNA"/>
</dbReference>
<evidence type="ECO:0008006" key="5">
    <source>
        <dbReference type="Google" id="ProtNLM"/>
    </source>
</evidence>
<dbReference type="PROSITE" id="PS50887">
    <property type="entry name" value="GGDEF"/>
    <property type="match status" value="1"/>
</dbReference>
<dbReference type="InterPro" id="IPR052155">
    <property type="entry name" value="Biofilm_reg_signaling"/>
</dbReference>
<dbReference type="PROSITE" id="PS50883">
    <property type="entry name" value="EAL"/>
    <property type="match status" value="1"/>
</dbReference>
<dbReference type="CDD" id="cd01948">
    <property type="entry name" value="EAL"/>
    <property type="match status" value="1"/>
</dbReference>
<dbReference type="SMART" id="SM00267">
    <property type="entry name" value="GGDEF"/>
    <property type="match status" value="1"/>
</dbReference>
<evidence type="ECO:0000259" key="2">
    <source>
        <dbReference type="PROSITE" id="PS50887"/>
    </source>
</evidence>
<dbReference type="RefSeq" id="WP_308440055.1">
    <property type="nucleotide sequence ID" value="NZ_BOPF01000058.1"/>
</dbReference>
<dbReference type="InterPro" id="IPR000160">
    <property type="entry name" value="GGDEF_dom"/>
</dbReference>
<organism evidence="3 4">
    <name type="scientific">Virgisporangium aliadipatigenens</name>
    <dbReference type="NCBI Taxonomy" id="741659"/>
    <lineage>
        <taxon>Bacteria</taxon>
        <taxon>Bacillati</taxon>
        <taxon>Actinomycetota</taxon>
        <taxon>Actinomycetes</taxon>
        <taxon>Micromonosporales</taxon>
        <taxon>Micromonosporaceae</taxon>
        <taxon>Virgisporangium</taxon>
    </lineage>
</organism>
<dbReference type="NCBIfam" id="TIGR00254">
    <property type="entry name" value="GGDEF"/>
    <property type="match status" value="1"/>
</dbReference>
<dbReference type="SUPFAM" id="SSF141868">
    <property type="entry name" value="EAL domain-like"/>
    <property type="match status" value="1"/>
</dbReference>
<dbReference type="PANTHER" id="PTHR44757:SF2">
    <property type="entry name" value="BIOFILM ARCHITECTURE MAINTENANCE PROTEIN MBAA"/>
    <property type="match status" value="1"/>
</dbReference>
<comment type="caution">
    <text evidence="3">The sequence shown here is derived from an EMBL/GenBank/DDBJ whole genome shotgun (WGS) entry which is preliminary data.</text>
</comment>
<dbReference type="Gene3D" id="3.30.70.270">
    <property type="match status" value="1"/>
</dbReference>
<protein>
    <recommendedName>
        <fullName evidence="5">Diguanylate cyclase/phosphodiesterase</fullName>
    </recommendedName>
</protein>
<sequence>MSGPAGAAAFAHAWADRVAGTSYVSMTRAESRIFLGALTGRLAAVLAAEEFDAVAVHQVGTDFFDAGYTAPEALGRTVALVHERLLRDLGRTDPDGRLGRLIDVLASSCARAQLDQTLDAQENMRRAALVARIRAERALHESEARSLHAALHDPLTGLPNRTLFARHVAEAFDADDRIGVCFVGLDRFKAINDSLGHGVGNAVLTAVAQRLRAVGEQLFVARLGGDEFAVHVPRTTCVDDVLKVADRVLATVAAPILVDGRELTVTASAGVVERPTSGTDAGDVLRAADISLHWAKADGRDRPAAFDPDRNAADVARYELAAAMPGALARDEFYPVYQPLVDLNSRRLVGVEALARWRHPVHGRLPAGSFIGLAEDSGLIVPLGLRLMELSCRQAKRWNGPLVSVNLAVRQIRRPGLVAEVAALLDRVELPPELLQLEITESAVLEPDDETVGTLRALDNLGIRLVIDDFGTGYANLAYLADLPVRGLKVAAAFLRGQGFDSRRAAVLEAMISTGRALGLTVTAEGIETPEQARTLRRMGCHLGQGWYLGRPTDPSSIRLG</sequence>
<gene>
    <name evidence="3" type="ORF">Val02_88290</name>
</gene>
<accession>A0A8J4DW71</accession>